<dbReference type="PANTHER" id="PTHR30289:SF1">
    <property type="entry name" value="PEBP (PHOSPHATIDYLETHANOLAMINE-BINDING PROTEIN) FAMILY PROTEIN"/>
    <property type="match status" value="1"/>
</dbReference>
<protein>
    <submittedName>
        <fullName evidence="2">YbhB/YbcL family Raf kinase inhibitor-like protein</fullName>
    </submittedName>
</protein>
<name>A0A9E7NEM9_9EURY</name>
<dbReference type="InterPro" id="IPR005247">
    <property type="entry name" value="YbhB_YbcL/LppC-like"/>
</dbReference>
<reference evidence="2" key="1">
    <citation type="submission" date="2022-06" db="EMBL/GenBank/DDBJ databases">
        <title>Diverse halophilic archaea isolated from saline environments.</title>
        <authorList>
            <person name="Cui H.-L."/>
        </authorList>
    </citation>
    <scope>NUCLEOTIDE SEQUENCE</scope>
    <source>
        <strain evidence="2">WLHS1</strain>
    </source>
</reference>
<dbReference type="Pfam" id="PF01161">
    <property type="entry name" value="PBP"/>
    <property type="match status" value="1"/>
</dbReference>
<evidence type="ECO:0000256" key="1">
    <source>
        <dbReference type="SAM" id="MobiDB-lite"/>
    </source>
</evidence>
<proteinExistence type="predicted"/>
<evidence type="ECO:0000313" key="3">
    <source>
        <dbReference type="Proteomes" id="UP001056855"/>
    </source>
</evidence>
<dbReference type="NCBIfam" id="TIGR00481">
    <property type="entry name" value="YbhB/YbcL family Raf kinase inhibitor-like protein"/>
    <property type="match status" value="1"/>
</dbReference>
<organism evidence="2 3">
    <name type="scientific">Natronosalvus rutilus</name>
    <dbReference type="NCBI Taxonomy" id="2953753"/>
    <lineage>
        <taxon>Archaea</taxon>
        <taxon>Methanobacteriati</taxon>
        <taxon>Methanobacteriota</taxon>
        <taxon>Stenosarchaea group</taxon>
        <taxon>Halobacteria</taxon>
        <taxon>Halobacteriales</taxon>
        <taxon>Natrialbaceae</taxon>
        <taxon>Natronosalvus</taxon>
    </lineage>
</organism>
<feature type="compositionally biased region" description="Basic and acidic residues" evidence="1">
    <location>
        <begin position="1"/>
        <end position="12"/>
    </location>
</feature>
<feature type="region of interest" description="Disordered" evidence="1">
    <location>
        <begin position="1"/>
        <end position="21"/>
    </location>
</feature>
<gene>
    <name evidence="2" type="ORF">NGM29_10440</name>
</gene>
<dbReference type="Gene3D" id="3.90.280.10">
    <property type="entry name" value="PEBP-like"/>
    <property type="match status" value="1"/>
</dbReference>
<dbReference type="PANTHER" id="PTHR30289">
    <property type="entry name" value="UNCHARACTERIZED PROTEIN YBCL-RELATED"/>
    <property type="match status" value="1"/>
</dbReference>
<dbReference type="EMBL" id="CP100355">
    <property type="protein sequence ID" value="UTF55473.1"/>
    <property type="molecule type" value="Genomic_DNA"/>
</dbReference>
<accession>A0A9E7NEM9</accession>
<evidence type="ECO:0000313" key="2">
    <source>
        <dbReference type="EMBL" id="UTF55473.1"/>
    </source>
</evidence>
<dbReference type="KEGG" id="sawl:NGM29_10440"/>
<dbReference type="AlphaFoldDB" id="A0A9E7NEM9"/>
<dbReference type="InterPro" id="IPR008914">
    <property type="entry name" value="PEBP"/>
</dbReference>
<dbReference type="Proteomes" id="UP001056855">
    <property type="component" value="Chromosome"/>
</dbReference>
<sequence>MPDRYGRGERDVNPPLEIEGVPDDADSLALVVDDSDAVEPAGRIWVHWLVWNVPPETTTIPEDWEAAGAVEGENDFGGVGYGGPSPPDAEHTYRFKAYALDAVFDLEAGASADDLGAAMDGHVTAQTQLTGTYPP</sequence>
<keyword evidence="3" id="KW-1185">Reference proteome</keyword>
<dbReference type="InterPro" id="IPR036610">
    <property type="entry name" value="PEBP-like_sf"/>
</dbReference>
<dbReference type="SUPFAM" id="SSF49777">
    <property type="entry name" value="PEBP-like"/>
    <property type="match status" value="1"/>
</dbReference>
<dbReference type="CDD" id="cd00865">
    <property type="entry name" value="PEBP_bact_arch"/>
    <property type="match status" value="1"/>
</dbReference>